<feature type="domain" description="Protein kinase" evidence="9">
    <location>
        <begin position="270"/>
        <end position="552"/>
    </location>
</feature>
<sequence length="650" mass="71928">MEFHEYQIRFSRPPPSFFGDFLEKLKDFCNFAFSAIIGNIFSAILTFFFALVGTLLGAMTGALIGQETESGFVRGAAVGAISGAVFSIEVFESSLVLWQSDESGIGCLLYLIDVIASLLSGRLVRERIGPAMLSAVQSQMGASETAFEEVQNIFDTGGVKGLAGDLVEKIPKIIITKNNNVDASGEKVSCTVCLQDFQLGETVRSLPQCHHMFHLPCIDKWLVSHASCPLCRRDLRKLSQRWSRKGSLKAEESRLRRFQLEEVAKATKNFSAECLLGSGAFGNVYKGTFELHGTLAIKIAHADSYQSVDEFRNAEVRLLSTVNHPNLVGLVGYCEESEPKGAKILVYEYVPYGSLLEYIMGKGGRNLTWRQRVNIAIGAAKGIAYLHDGIKPSIIHRDIKPSNILIGDGMEAKVSDFGLVKLGPVGDESHVSSQIKGTPGYLDPTYCTTFHLTPFSDVYSFGVILLQLVSARPAVDSSTRCQPNYHIIDWARPSIEKSSIEEILDISLLSQAQACNMEMMLKMGELGLRCVEKMPKNRPTMARVWQELEDILHLVDNSTHKQPWRSSGRATSKFAPPTERVHHRSLDKDFSQSFVSIDGVGFQKFRIEMDSVSLQSSSSLRCFELNTNDGVEVDKKNLTPVTEETSNQCF</sequence>
<evidence type="ECO:0000256" key="7">
    <source>
        <dbReference type="PROSITE-ProRule" id="PRU10141"/>
    </source>
</evidence>
<gene>
    <name evidence="11" type="ORF">PVK06_039086</name>
</gene>
<dbReference type="InterPro" id="IPR000719">
    <property type="entry name" value="Prot_kinase_dom"/>
</dbReference>
<keyword evidence="4" id="KW-0418">Kinase</keyword>
<dbReference type="CDD" id="cd23119">
    <property type="entry name" value="RING-H2_NIPL1-like"/>
    <property type="match status" value="1"/>
</dbReference>
<evidence type="ECO:0000256" key="6">
    <source>
        <dbReference type="PROSITE-ProRule" id="PRU00175"/>
    </source>
</evidence>
<keyword evidence="3 7" id="KW-0547">Nucleotide-binding</keyword>
<dbReference type="InterPro" id="IPR013083">
    <property type="entry name" value="Znf_RING/FYVE/PHD"/>
</dbReference>
<dbReference type="EMBL" id="JARKNE010000011">
    <property type="protein sequence ID" value="KAK5784560.1"/>
    <property type="molecule type" value="Genomic_DNA"/>
</dbReference>
<dbReference type="SMART" id="SM00184">
    <property type="entry name" value="RING"/>
    <property type="match status" value="1"/>
</dbReference>
<evidence type="ECO:0000256" key="8">
    <source>
        <dbReference type="SAM" id="Phobius"/>
    </source>
</evidence>
<evidence type="ECO:0000256" key="2">
    <source>
        <dbReference type="ARBA" id="ARBA00022679"/>
    </source>
</evidence>
<keyword evidence="6" id="KW-0862">Zinc</keyword>
<keyword evidence="2" id="KW-0808">Transferase</keyword>
<dbReference type="InterPro" id="IPR011009">
    <property type="entry name" value="Kinase-like_dom_sf"/>
</dbReference>
<dbReference type="InterPro" id="IPR001841">
    <property type="entry name" value="Znf_RING"/>
</dbReference>
<dbReference type="Gene3D" id="1.10.510.10">
    <property type="entry name" value="Transferase(Phosphotransferase) domain 1"/>
    <property type="match status" value="1"/>
</dbReference>
<keyword evidence="1" id="KW-0723">Serine/threonine-protein kinase</keyword>
<dbReference type="PANTHER" id="PTHR47989:SF61">
    <property type="entry name" value="PROTEIN KINASE DOMAIN-CONTAINING PROTEIN"/>
    <property type="match status" value="1"/>
</dbReference>
<proteinExistence type="predicted"/>
<keyword evidence="8" id="KW-1133">Transmembrane helix</keyword>
<reference evidence="11 12" key="1">
    <citation type="submission" date="2023-03" db="EMBL/GenBank/DDBJ databases">
        <title>WGS of Gossypium arboreum.</title>
        <authorList>
            <person name="Yu D."/>
        </authorList>
    </citation>
    <scope>NUCLEOTIDE SEQUENCE [LARGE SCALE GENOMIC DNA]</scope>
    <source>
        <tissue evidence="11">Leaf</tissue>
    </source>
</reference>
<evidence type="ECO:0000256" key="5">
    <source>
        <dbReference type="ARBA" id="ARBA00022840"/>
    </source>
</evidence>
<keyword evidence="8" id="KW-0472">Membrane</keyword>
<dbReference type="InterPro" id="IPR001245">
    <property type="entry name" value="Ser-Thr/Tyr_kinase_cat_dom"/>
</dbReference>
<comment type="caution">
    <text evidence="11">The sequence shown here is derived from an EMBL/GenBank/DDBJ whole genome shotgun (WGS) entry which is preliminary data.</text>
</comment>
<dbReference type="InterPro" id="IPR008271">
    <property type="entry name" value="Ser/Thr_kinase_AS"/>
</dbReference>
<dbReference type="Gene3D" id="3.30.40.10">
    <property type="entry name" value="Zinc/RING finger domain, C3HC4 (zinc finger)"/>
    <property type="match status" value="1"/>
</dbReference>
<evidence type="ECO:0000256" key="1">
    <source>
        <dbReference type="ARBA" id="ARBA00022527"/>
    </source>
</evidence>
<keyword evidence="5 7" id="KW-0067">ATP-binding</keyword>
<feature type="binding site" evidence="7">
    <location>
        <position position="298"/>
    </location>
    <ligand>
        <name>ATP</name>
        <dbReference type="ChEBI" id="CHEBI:30616"/>
    </ligand>
</feature>
<dbReference type="InterPro" id="IPR017441">
    <property type="entry name" value="Protein_kinase_ATP_BS"/>
</dbReference>
<dbReference type="Pfam" id="PF13639">
    <property type="entry name" value="zf-RING_2"/>
    <property type="match status" value="1"/>
</dbReference>
<keyword evidence="6" id="KW-0863">Zinc-finger</keyword>
<dbReference type="Proteomes" id="UP001358586">
    <property type="component" value="Chromosome 11"/>
</dbReference>
<evidence type="ECO:0000259" key="10">
    <source>
        <dbReference type="PROSITE" id="PS50089"/>
    </source>
</evidence>
<accession>A0ABR0N3Y3</accession>
<dbReference type="SUPFAM" id="SSF56112">
    <property type="entry name" value="Protein kinase-like (PK-like)"/>
    <property type="match status" value="1"/>
</dbReference>
<dbReference type="SMART" id="SM00220">
    <property type="entry name" value="S_TKc"/>
    <property type="match status" value="1"/>
</dbReference>
<dbReference type="CDD" id="cd14066">
    <property type="entry name" value="STKc_IRAK"/>
    <property type="match status" value="1"/>
</dbReference>
<evidence type="ECO:0000259" key="9">
    <source>
        <dbReference type="PROSITE" id="PS50011"/>
    </source>
</evidence>
<dbReference type="PROSITE" id="PS00108">
    <property type="entry name" value="PROTEIN_KINASE_ST"/>
    <property type="match status" value="1"/>
</dbReference>
<feature type="transmembrane region" description="Helical" evidence="8">
    <location>
        <begin position="31"/>
        <end position="59"/>
    </location>
</feature>
<keyword evidence="6" id="KW-0479">Metal-binding</keyword>
<dbReference type="PROSITE" id="PS50089">
    <property type="entry name" value="ZF_RING_2"/>
    <property type="match status" value="1"/>
</dbReference>
<protein>
    <submittedName>
        <fullName evidence="11">Uncharacterized protein</fullName>
    </submittedName>
</protein>
<evidence type="ECO:0000313" key="11">
    <source>
        <dbReference type="EMBL" id="KAK5784560.1"/>
    </source>
</evidence>
<name>A0ABR0N3Y3_GOSAR</name>
<keyword evidence="8" id="KW-0812">Transmembrane</keyword>
<evidence type="ECO:0000256" key="3">
    <source>
        <dbReference type="ARBA" id="ARBA00022741"/>
    </source>
</evidence>
<keyword evidence="12" id="KW-1185">Reference proteome</keyword>
<evidence type="ECO:0000256" key="4">
    <source>
        <dbReference type="ARBA" id="ARBA00022777"/>
    </source>
</evidence>
<dbReference type="PANTHER" id="PTHR47989">
    <property type="entry name" value="OS01G0750732 PROTEIN"/>
    <property type="match status" value="1"/>
</dbReference>
<organism evidence="11 12">
    <name type="scientific">Gossypium arboreum</name>
    <name type="common">Tree cotton</name>
    <name type="synonym">Gossypium nanking</name>
    <dbReference type="NCBI Taxonomy" id="29729"/>
    <lineage>
        <taxon>Eukaryota</taxon>
        <taxon>Viridiplantae</taxon>
        <taxon>Streptophyta</taxon>
        <taxon>Embryophyta</taxon>
        <taxon>Tracheophyta</taxon>
        <taxon>Spermatophyta</taxon>
        <taxon>Magnoliopsida</taxon>
        <taxon>eudicotyledons</taxon>
        <taxon>Gunneridae</taxon>
        <taxon>Pentapetalae</taxon>
        <taxon>rosids</taxon>
        <taxon>malvids</taxon>
        <taxon>Malvales</taxon>
        <taxon>Malvaceae</taxon>
        <taxon>Malvoideae</taxon>
        <taxon>Gossypium</taxon>
    </lineage>
</organism>
<dbReference type="PROSITE" id="PS00107">
    <property type="entry name" value="PROTEIN_KINASE_ATP"/>
    <property type="match status" value="1"/>
</dbReference>
<feature type="domain" description="RING-type" evidence="10">
    <location>
        <begin position="190"/>
        <end position="232"/>
    </location>
</feature>
<evidence type="ECO:0000313" key="12">
    <source>
        <dbReference type="Proteomes" id="UP001358586"/>
    </source>
</evidence>
<dbReference type="SUPFAM" id="SSF57850">
    <property type="entry name" value="RING/U-box"/>
    <property type="match status" value="1"/>
</dbReference>
<dbReference type="Gene3D" id="3.30.200.20">
    <property type="entry name" value="Phosphorylase Kinase, domain 1"/>
    <property type="match status" value="1"/>
</dbReference>
<dbReference type="PROSITE" id="PS50011">
    <property type="entry name" value="PROTEIN_KINASE_DOM"/>
    <property type="match status" value="1"/>
</dbReference>
<dbReference type="Pfam" id="PF07714">
    <property type="entry name" value="PK_Tyr_Ser-Thr"/>
    <property type="match status" value="1"/>
</dbReference>